<evidence type="ECO:0000256" key="5">
    <source>
        <dbReference type="SAM" id="MobiDB-lite"/>
    </source>
</evidence>
<dbReference type="PROSITE" id="PS00028">
    <property type="entry name" value="ZINC_FINGER_C2H2_1"/>
    <property type="match status" value="1"/>
</dbReference>
<feature type="compositionally biased region" description="Basic and acidic residues" evidence="5">
    <location>
        <begin position="370"/>
        <end position="385"/>
    </location>
</feature>
<dbReference type="Pfam" id="PF01585">
    <property type="entry name" value="G-patch"/>
    <property type="match status" value="1"/>
</dbReference>
<comment type="caution">
    <text evidence="8">The sequence shown here is derived from an EMBL/GenBank/DDBJ whole genome shotgun (WGS) entry which is preliminary data.</text>
</comment>
<organism evidence="8 9">
    <name type="scientific">Cronartium quercuum f. sp. fusiforme G11</name>
    <dbReference type="NCBI Taxonomy" id="708437"/>
    <lineage>
        <taxon>Eukaryota</taxon>
        <taxon>Fungi</taxon>
        <taxon>Dikarya</taxon>
        <taxon>Basidiomycota</taxon>
        <taxon>Pucciniomycotina</taxon>
        <taxon>Pucciniomycetes</taxon>
        <taxon>Pucciniales</taxon>
        <taxon>Coleosporiaceae</taxon>
        <taxon>Cronartium</taxon>
    </lineage>
</organism>
<keyword evidence="9" id="KW-1185">Reference proteome</keyword>
<feature type="region of interest" description="Disordered" evidence="5">
    <location>
        <begin position="204"/>
        <end position="227"/>
    </location>
</feature>
<dbReference type="PROSITE" id="PS50174">
    <property type="entry name" value="G_PATCH"/>
    <property type="match status" value="1"/>
</dbReference>
<accession>A0A9P6NIQ9</accession>
<feature type="compositionally biased region" description="Basic and acidic residues" evidence="5">
    <location>
        <begin position="216"/>
        <end position="227"/>
    </location>
</feature>
<dbReference type="GO" id="GO:0003676">
    <property type="term" value="F:nucleic acid binding"/>
    <property type="evidence" value="ECO:0007669"/>
    <property type="project" value="InterPro"/>
</dbReference>
<feature type="region of interest" description="Disordered" evidence="5">
    <location>
        <begin position="1"/>
        <end position="63"/>
    </location>
</feature>
<dbReference type="InterPro" id="IPR036236">
    <property type="entry name" value="Znf_C2H2_sf"/>
</dbReference>
<evidence type="ECO:0000259" key="6">
    <source>
        <dbReference type="PROSITE" id="PS50157"/>
    </source>
</evidence>
<evidence type="ECO:0008006" key="10">
    <source>
        <dbReference type="Google" id="ProtNLM"/>
    </source>
</evidence>
<dbReference type="Pfam" id="PF12171">
    <property type="entry name" value="zf-C2H2_jaz"/>
    <property type="match status" value="1"/>
</dbReference>
<name>A0A9P6NIQ9_9BASI</name>
<dbReference type="PANTHER" id="PTHR47251:SF1">
    <property type="entry name" value="FINGER DOMAIN PROTEIN, PUTATIVE (AFU_ORTHOLOGUE AFUA_3G04180)-RELATED"/>
    <property type="match status" value="1"/>
</dbReference>
<evidence type="ECO:0000256" key="4">
    <source>
        <dbReference type="PROSITE-ProRule" id="PRU00042"/>
    </source>
</evidence>
<feature type="compositionally biased region" description="Low complexity" evidence="5">
    <location>
        <begin position="294"/>
        <end position="325"/>
    </location>
</feature>
<dbReference type="InterPro" id="IPR013087">
    <property type="entry name" value="Znf_C2H2_type"/>
</dbReference>
<dbReference type="OrthoDB" id="4822at2759"/>
<dbReference type="GO" id="GO:0008270">
    <property type="term" value="F:zinc ion binding"/>
    <property type="evidence" value="ECO:0007669"/>
    <property type="project" value="UniProtKB-KW"/>
</dbReference>
<dbReference type="SMART" id="SM00443">
    <property type="entry name" value="G_patch"/>
    <property type="match status" value="1"/>
</dbReference>
<dbReference type="Proteomes" id="UP000886653">
    <property type="component" value="Unassembled WGS sequence"/>
</dbReference>
<keyword evidence="3" id="KW-0862">Zinc</keyword>
<keyword evidence="2 4" id="KW-0863">Zinc-finger</keyword>
<evidence type="ECO:0000256" key="3">
    <source>
        <dbReference type="ARBA" id="ARBA00022833"/>
    </source>
</evidence>
<feature type="region of interest" description="Disordered" evidence="5">
    <location>
        <begin position="274"/>
        <end position="345"/>
    </location>
</feature>
<evidence type="ECO:0000256" key="2">
    <source>
        <dbReference type="ARBA" id="ARBA00022771"/>
    </source>
</evidence>
<feature type="compositionally biased region" description="Polar residues" evidence="5">
    <location>
        <begin position="326"/>
        <end position="338"/>
    </location>
</feature>
<dbReference type="InterPro" id="IPR022755">
    <property type="entry name" value="Znf_C2H2_jaz"/>
</dbReference>
<sequence length="385" mass="43642">MSNLESLAEGAKRYNMKIRKRSTSSSSSSSGYGSIISKSEEEEEEITNEVPLEKNSINLDIEKDEEGNKKLDRSNKGMKLLLKMGWNEGSGLGLTNNGRKEPIPTPTQTNLLGIGKLTQDNYMLKKSVNKPKELESIIISRETIEDKKIREDKLKLVKEREDEREDRLKTFYCSICDKGYTNISQFEEHERSYAHHHAKRAIESKQQVRKVVNQSKDIRREKERKREEKELKRMAIAVGVNINNKLEGGSIGSSNSLILQKTLEPKIENKFKSSGFNPIKNQDQSNNFKPIVESNNLQSSSSNLNPPKFIKSSSSNTSFKSSSDFNQSNSLNDQSNPSKPMVSSKFTKIAERLAAKRANGETIINRSKKSHSETSELERMLEEGF</sequence>
<evidence type="ECO:0000256" key="1">
    <source>
        <dbReference type="ARBA" id="ARBA00022723"/>
    </source>
</evidence>
<dbReference type="AlphaFoldDB" id="A0A9P6NIQ9"/>
<keyword evidence="1" id="KW-0479">Metal-binding</keyword>
<protein>
    <recommendedName>
        <fullName evidence="10">G-patch-domain-containing protein</fullName>
    </recommendedName>
</protein>
<evidence type="ECO:0000259" key="7">
    <source>
        <dbReference type="PROSITE" id="PS50174"/>
    </source>
</evidence>
<feature type="compositionally biased region" description="Polar residues" evidence="5">
    <location>
        <begin position="274"/>
        <end position="288"/>
    </location>
</feature>
<feature type="compositionally biased region" description="Low complexity" evidence="5">
    <location>
        <begin position="23"/>
        <end position="37"/>
    </location>
</feature>
<dbReference type="PROSITE" id="PS50157">
    <property type="entry name" value="ZINC_FINGER_C2H2_2"/>
    <property type="match status" value="1"/>
</dbReference>
<evidence type="ECO:0000313" key="9">
    <source>
        <dbReference type="Proteomes" id="UP000886653"/>
    </source>
</evidence>
<dbReference type="InterPro" id="IPR000467">
    <property type="entry name" value="G_patch_dom"/>
</dbReference>
<feature type="domain" description="C2H2-type" evidence="6">
    <location>
        <begin position="171"/>
        <end position="200"/>
    </location>
</feature>
<evidence type="ECO:0000313" key="8">
    <source>
        <dbReference type="EMBL" id="KAG0146744.1"/>
    </source>
</evidence>
<dbReference type="PANTHER" id="PTHR47251">
    <property type="entry name" value="FINGER DOMAIN PROTEIN, PUTATIVE (AFU_ORTHOLOGUE AFUA_3G04180)-RELATED"/>
    <property type="match status" value="1"/>
</dbReference>
<feature type="domain" description="G-patch" evidence="7">
    <location>
        <begin position="73"/>
        <end position="119"/>
    </location>
</feature>
<reference evidence="8" key="1">
    <citation type="submission" date="2013-11" db="EMBL/GenBank/DDBJ databases">
        <title>Genome sequence of the fusiform rust pathogen reveals effectors for host alternation and coevolution with pine.</title>
        <authorList>
            <consortium name="DOE Joint Genome Institute"/>
            <person name="Smith K."/>
            <person name="Pendleton A."/>
            <person name="Kubisiak T."/>
            <person name="Anderson C."/>
            <person name="Salamov A."/>
            <person name="Aerts A."/>
            <person name="Riley R."/>
            <person name="Clum A."/>
            <person name="Lindquist E."/>
            <person name="Ence D."/>
            <person name="Campbell M."/>
            <person name="Kronenberg Z."/>
            <person name="Feau N."/>
            <person name="Dhillon B."/>
            <person name="Hamelin R."/>
            <person name="Burleigh J."/>
            <person name="Smith J."/>
            <person name="Yandell M."/>
            <person name="Nelson C."/>
            <person name="Grigoriev I."/>
            <person name="Davis J."/>
        </authorList>
    </citation>
    <scope>NUCLEOTIDE SEQUENCE</scope>
    <source>
        <strain evidence="8">G11</strain>
    </source>
</reference>
<feature type="region of interest" description="Disordered" evidence="5">
    <location>
        <begin position="360"/>
        <end position="385"/>
    </location>
</feature>
<gene>
    <name evidence="8" type="ORF">CROQUDRAFT_656909</name>
</gene>
<dbReference type="SUPFAM" id="SSF57667">
    <property type="entry name" value="beta-beta-alpha zinc fingers"/>
    <property type="match status" value="1"/>
</dbReference>
<proteinExistence type="predicted"/>
<dbReference type="EMBL" id="MU167256">
    <property type="protein sequence ID" value="KAG0146744.1"/>
    <property type="molecule type" value="Genomic_DNA"/>
</dbReference>